<dbReference type="Proteomes" id="UP000805193">
    <property type="component" value="Unassembled WGS sequence"/>
</dbReference>
<proteinExistence type="predicted"/>
<keyword evidence="2" id="KW-1185">Reference proteome</keyword>
<comment type="caution">
    <text evidence="1">The sequence shown here is derived from an EMBL/GenBank/DDBJ whole genome shotgun (WGS) entry which is preliminary data.</text>
</comment>
<accession>A0AC60PWS9</accession>
<feature type="non-terminal residue" evidence="1">
    <location>
        <position position="1"/>
    </location>
</feature>
<organism evidence="1 2">
    <name type="scientific">Ixodes persulcatus</name>
    <name type="common">Taiga tick</name>
    <dbReference type="NCBI Taxonomy" id="34615"/>
    <lineage>
        <taxon>Eukaryota</taxon>
        <taxon>Metazoa</taxon>
        <taxon>Ecdysozoa</taxon>
        <taxon>Arthropoda</taxon>
        <taxon>Chelicerata</taxon>
        <taxon>Arachnida</taxon>
        <taxon>Acari</taxon>
        <taxon>Parasitiformes</taxon>
        <taxon>Ixodida</taxon>
        <taxon>Ixodoidea</taxon>
        <taxon>Ixodidae</taxon>
        <taxon>Ixodinae</taxon>
        <taxon>Ixodes</taxon>
    </lineage>
</organism>
<dbReference type="EMBL" id="JABSTQ010009807">
    <property type="protein sequence ID" value="KAG0425721.1"/>
    <property type="molecule type" value="Genomic_DNA"/>
</dbReference>
<feature type="non-terminal residue" evidence="1">
    <location>
        <position position="307"/>
    </location>
</feature>
<name>A0AC60PWS9_IXOPE</name>
<protein>
    <submittedName>
        <fullName evidence="1">Uncharacterized protein</fullName>
    </submittedName>
</protein>
<sequence>EVERKRRLAAVALALTIEDEEDLSYKMARRLFREVDGYYLYALFSEESVRSALNYKPVPGDVFIVSYPKCGTTWLQNIVYNILHGRGAECIKHMPKPGAIKTHMPFRFQPFSADAKYIYICRNPYDCCVSFFHHTKNIYAYQFQDGTFDEFFELFIEGKPDFGDYFDHLLSWYEHRGDPNVFFLTYEDLRKDTRPWMLKIADFIGEEYGRKLKADQRLLEDILKRTSFETMKESNAIINETLMDLKDLSEDEKPVWLKHSAKTMGIEGTNQPMTGDFIRKGAVGDWKNYFSADQIKRLKERIELKTR</sequence>
<gene>
    <name evidence="1" type="ORF">HPB47_027150</name>
</gene>
<evidence type="ECO:0000313" key="1">
    <source>
        <dbReference type="EMBL" id="KAG0425721.1"/>
    </source>
</evidence>
<evidence type="ECO:0000313" key="2">
    <source>
        <dbReference type="Proteomes" id="UP000805193"/>
    </source>
</evidence>
<reference evidence="1 2" key="1">
    <citation type="journal article" date="2020" name="Cell">
        <title>Large-Scale Comparative Analyses of Tick Genomes Elucidate Their Genetic Diversity and Vector Capacities.</title>
        <authorList>
            <consortium name="Tick Genome and Microbiome Consortium (TIGMIC)"/>
            <person name="Jia N."/>
            <person name="Wang J."/>
            <person name="Shi W."/>
            <person name="Du L."/>
            <person name="Sun Y."/>
            <person name="Zhan W."/>
            <person name="Jiang J.F."/>
            <person name="Wang Q."/>
            <person name="Zhang B."/>
            <person name="Ji P."/>
            <person name="Bell-Sakyi L."/>
            <person name="Cui X.M."/>
            <person name="Yuan T.T."/>
            <person name="Jiang B.G."/>
            <person name="Yang W.F."/>
            <person name="Lam T.T."/>
            <person name="Chang Q.C."/>
            <person name="Ding S.J."/>
            <person name="Wang X.J."/>
            <person name="Zhu J.G."/>
            <person name="Ruan X.D."/>
            <person name="Zhao L."/>
            <person name="Wei J.T."/>
            <person name="Ye R.Z."/>
            <person name="Que T.C."/>
            <person name="Du C.H."/>
            <person name="Zhou Y.H."/>
            <person name="Cheng J.X."/>
            <person name="Dai P.F."/>
            <person name="Guo W.B."/>
            <person name="Han X.H."/>
            <person name="Huang E.J."/>
            <person name="Li L.F."/>
            <person name="Wei W."/>
            <person name="Gao Y.C."/>
            <person name="Liu J.Z."/>
            <person name="Shao H.Z."/>
            <person name="Wang X."/>
            <person name="Wang C.C."/>
            <person name="Yang T.C."/>
            <person name="Huo Q.B."/>
            <person name="Li W."/>
            <person name="Chen H.Y."/>
            <person name="Chen S.E."/>
            <person name="Zhou L.G."/>
            <person name="Ni X.B."/>
            <person name="Tian J.H."/>
            <person name="Sheng Y."/>
            <person name="Liu T."/>
            <person name="Pan Y.S."/>
            <person name="Xia L.Y."/>
            <person name="Li J."/>
            <person name="Zhao F."/>
            <person name="Cao W.C."/>
        </authorList>
    </citation>
    <scope>NUCLEOTIDE SEQUENCE [LARGE SCALE GENOMIC DNA]</scope>
    <source>
        <strain evidence="1">Iper-2018</strain>
    </source>
</reference>